<sequence length="284" mass="32513">MTLRHLLLVALLLTSCNYYNNRDKKYESPKGYNLAEPTRFHVRQSMQEISGIVLAPDEHHILAINDEQGRVFSIDVTGDTPYPNWKFDKSGDYEDLATDGKNWMVLKSNGHLYQVTGLFSDSTDAVHYKLPVEGKKEFETLYYDPRNDGMVMLCKACADDKGKGYNTAYRFDMKTWEFDEDPFYRINIADIERLTGEDIGLFKPSAAAVHPFEKRLYILSAVNRMLVIADLDGKVQEAYNLKHAIFKQPEGISFAINGDMYISNESADESSANILKFKYNQRPL</sequence>
<evidence type="ECO:0000256" key="2">
    <source>
        <dbReference type="ARBA" id="ARBA00022475"/>
    </source>
</evidence>
<evidence type="ECO:0008006" key="6">
    <source>
        <dbReference type="Google" id="ProtNLM"/>
    </source>
</evidence>
<dbReference type="PROSITE" id="PS51257">
    <property type="entry name" value="PROKAR_LIPOPROTEIN"/>
    <property type="match status" value="1"/>
</dbReference>
<evidence type="ECO:0000313" key="4">
    <source>
        <dbReference type="EMBL" id="RFM31341.1"/>
    </source>
</evidence>
<keyword evidence="2" id="KW-1003">Cell membrane</keyword>
<proteinExistence type="predicted"/>
<comment type="subcellular location">
    <subcellularLocation>
        <location evidence="1">Cell membrane</location>
    </subcellularLocation>
</comment>
<protein>
    <recommendedName>
        <fullName evidence="6">SdiA-regulated family protein</fullName>
    </recommendedName>
</protein>
<evidence type="ECO:0000256" key="1">
    <source>
        <dbReference type="ARBA" id="ARBA00004236"/>
    </source>
</evidence>
<dbReference type="AlphaFoldDB" id="A0A3E1NTT0"/>
<keyword evidence="3" id="KW-0472">Membrane</keyword>
<keyword evidence="5" id="KW-1185">Reference proteome</keyword>
<organism evidence="4 5">
    <name type="scientific">Chitinophaga silvisoli</name>
    <dbReference type="NCBI Taxonomy" id="2291814"/>
    <lineage>
        <taxon>Bacteria</taxon>
        <taxon>Pseudomonadati</taxon>
        <taxon>Bacteroidota</taxon>
        <taxon>Chitinophagia</taxon>
        <taxon>Chitinophagales</taxon>
        <taxon>Chitinophagaceae</taxon>
        <taxon>Chitinophaga</taxon>
    </lineage>
</organism>
<comment type="caution">
    <text evidence="4">The sequence shown here is derived from an EMBL/GenBank/DDBJ whole genome shotgun (WGS) entry which is preliminary data.</text>
</comment>
<dbReference type="OrthoDB" id="5292493at2"/>
<dbReference type="SUPFAM" id="SSF63825">
    <property type="entry name" value="YWTD domain"/>
    <property type="match status" value="1"/>
</dbReference>
<dbReference type="InterPro" id="IPR009722">
    <property type="entry name" value="YjiK/CarP"/>
</dbReference>
<dbReference type="Proteomes" id="UP000261174">
    <property type="component" value="Unassembled WGS sequence"/>
</dbReference>
<dbReference type="EMBL" id="QTJV01000015">
    <property type="protein sequence ID" value="RFM31341.1"/>
    <property type="molecule type" value="Genomic_DNA"/>
</dbReference>
<gene>
    <name evidence="4" type="ORF">DXN04_29915</name>
</gene>
<dbReference type="RefSeq" id="WP_116857088.1">
    <property type="nucleotide sequence ID" value="NZ_QTJV01000015.1"/>
</dbReference>
<dbReference type="Pfam" id="PF06977">
    <property type="entry name" value="SdiA-regulated"/>
    <property type="match status" value="1"/>
</dbReference>
<reference evidence="4 5" key="1">
    <citation type="submission" date="2018-08" db="EMBL/GenBank/DDBJ databases">
        <title>Chitinophaga sp. K20C18050901, a novel bacterium isolated from forest soil.</title>
        <authorList>
            <person name="Wang C."/>
        </authorList>
    </citation>
    <scope>NUCLEOTIDE SEQUENCE [LARGE SCALE GENOMIC DNA]</scope>
    <source>
        <strain evidence="4 5">K20C18050901</strain>
    </source>
</reference>
<name>A0A3E1NTT0_9BACT</name>
<evidence type="ECO:0000256" key="3">
    <source>
        <dbReference type="ARBA" id="ARBA00023136"/>
    </source>
</evidence>
<evidence type="ECO:0000313" key="5">
    <source>
        <dbReference type="Proteomes" id="UP000261174"/>
    </source>
</evidence>
<dbReference type="GO" id="GO:0005886">
    <property type="term" value="C:plasma membrane"/>
    <property type="evidence" value="ECO:0007669"/>
    <property type="project" value="UniProtKB-SubCell"/>
</dbReference>
<accession>A0A3E1NTT0</accession>